<proteinExistence type="predicted"/>
<evidence type="ECO:0000313" key="11">
    <source>
        <dbReference type="Proteomes" id="UP000325081"/>
    </source>
</evidence>
<dbReference type="OrthoDB" id="2143914at2759"/>
<feature type="domain" description="HTH myb-type" evidence="9">
    <location>
        <begin position="10"/>
        <end position="66"/>
    </location>
</feature>
<dbReference type="InterPro" id="IPR001005">
    <property type="entry name" value="SANT/Myb"/>
</dbReference>
<feature type="domain" description="Myb-like" evidence="8">
    <location>
        <begin position="71"/>
        <end position="114"/>
    </location>
</feature>
<dbReference type="PROSITE" id="PS50090">
    <property type="entry name" value="MYB_LIKE"/>
    <property type="match status" value="2"/>
</dbReference>
<dbReference type="GO" id="GO:0005634">
    <property type="term" value="C:nucleus"/>
    <property type="evidence" value="ECO:0007669"/>
    <property type="project" value="UniProtKB-SubCell"/>
</dbReference>
<dbReference type="GO" id="GO:0003677">
    <property type="term" value="F:DNA binding"/>
    <property type="evidence" value="ECO:0007669"/>
    <property type="project" value="UniProtKB-KW"/>
</dbReference>
<evidence type="ECO:0000256" key="6">
    <source>
        <dbReference type="ARBA" id="ARBA00023242"/>
    </source>
</evidence>
<dbReference type="SUPFAM" id="SSF46689">
    <property type="entry name" value="Homeodomain-like"/>
    <property type="match status" value="1"/>
</dbReference>
<keyword evidence="5" id="KW-0804">Transcription</keyword>
<evidence type="ECO:0000256" key="3">
    <source>
        <dbReference type="ARBA" id="ARBA00023015"/>
    </source>
</evidence>
<evidence type="ECO:0000256" key="7">
    <source>
        <dbReference type="SAM" id="MobiDB-lite"/>
    </source>
</evidence>
<sequence>MEGRRRMSQMGEIKKGPWKAEEDQVLMNHVRKHGPRDWSSIRSKGLLSRTGKSCRLRWVNKLRPDLKTGVKFSAEEERIVIELQAEFGNKWARISTYLPGRTDNDVKNFWSSRQKRLARMLHNTPNTVPSSSSSSSSSAKPRKNTAARSQPPISYLDIPSLEAPKFSSSPEKQPIPASSSIIANSEMAKMVPFAYPDTLIYEPNLFQLDKKPTIISDEQQQVQPEFPLPIESQDDIITRLGEPNFLNEFENPCGPVMGPDISCLIDGFPPIDIFDHIPSPSDWSCAHLRFNQHACNAGTLTLTLDGSITMPFDVAIVGIVGGCAQSGEDALEEPMNTIGVHKAVHKGFDQSHFALHILKDFLSTLNFNHAMGKRFSDSSFSHNQLCRKICCLSIE</sequence>
<keyword evidence="11" id="KW-1185">Reference proteome</keyword>
<evidence type="ECO:0000259" key="9">
    <source>
        <dbReference type="PROSITE" id="PS51294"/>
    </source>
</evidence>
<comment type="subcellular location">
    <subcellularLocation>
        <location evidence="1">Nucleus</location>
    </subcellularLocation>
</comment>
<dbReference type="InterPro" id="IPR053106">
    <property type="entry name" value="Plant_Male-Germline_Reg_TFs"/>
</dbReference>
<dbReference type="InterPro" id="IPR009057">
    <property type="entry name" value="Homeodomain-like_sf"/>
</dbReference>
<name>A0A5A7P3L4_STRAF</name>
<keyword evidence="2" id="KW-0677">Repeat</keyword>
<evidence type="ECO:0000256" key="4">
    <source>
        <dbReference type="ARBA" id="ARBA00023125"/>
    </source>
</evidence>
<evidence type="ECO:0000313" key="10">
    <source>
        <dbReference type="EMBL" id="GER27396.1"/>
    </source>
</evidence>
<dbReference type="AlphaFoldDB" id="A0A5A7P3L4"/>
<dbReference type="CDD" id="cd00167">
    <property type="entry name" value="SANT"/>
    <property type="match status" value="2"/>
</dbReference>
<evidence type="ECO:0000256" key="1">
    <source>
        <dbReference type="ARBA" id="ARBA00004123"/>
    </source>
</evidence>
<dbReference type="Proteomes" id="UP000325081">
    <property type="component" value="Unassembled WGS sequence"/>
</dbReference>
<keyword evidence="4" id="KW-0238">DNA-binding</keyword>
<dbReference type="PROSITE" id="PS51294">
    <property type="entry name" value="HTH_MYB"/>
    <property type="match status" value="2"/>
</dbReference>
<dbReference type="PANTHER" id="PTHR47996">
    <property type="entry name" value="TRANSCRIPTION FACTOR DUO1"/>
    <property type="match status" value="1"/>
</dbReference>
<dbReference type="InterPro" id="IPR017930">
    <property type="entry name" value="Myb_dom"/>
</dbReference>
<evidence type="ECO:0000259" key="8">
    <source>
        <dbReference type="PROSITE" id="PS50090"/>
    </source>
</evidence>
<feature type="region of interest" description="Disordered" evidence="7">
    <location>
        <begin position="121"/>
        <end position="154"/>
    </location>
</feature>
<dbReference type="PANTHER" id="PTHR47996:SF3">
    <property type="entry name" value="TRANSCRIPTION FACTOR DUO1"/>
    <property type="match status" value="1"/>
</dbReference>
<dbReference type="Gene3D" id="1.10.10.60">
    <property type="entry name" value="Homeodomain-like"/>
    <property type="match status" value="2"/>
</dbReference>
<evidence type="ECO:0000256" key="5">
    <source>
        <dbReference type="ARBA" id="ARBA00023163"/>
    </source>
</evidence>
<feature type="domain" description="Myb-like" evidence="8">
    <location>
        <begin position="10"/>
        <end position="62"/>
    </location>
</feature>
<reference evidence="11" key="1">
    <citation type="journal article" date="2019" name="Curr. Biol.">
        <title>Genome Sequence of Striga asiatica Provides Insight into the Evolution of Plant Parasitism.</title>
        <authorList>
            <person name="Yoshida S."/>
            <person name="Kim S."/>
            <person name="Wafula E.K."/>
            <person name="Tanskanen J."/>
            <person name="Kim Y.M."/>
            <person name="Honaas L."/>
            <person name="Yang Z."/>
            <person name="Spallek T."/>
            <person name="Conn C.E."/>
            <person name="Ichihashi Y."/>
            <person name="Cheong K."/>
            <person name="Cui S."/>
            <person name="Der J.P."/>
            <person name="Gundlach H."/>
            <person name="Jiao Y."/>
            <person name="Hori C."/>
            <person name="Ishida J.K."/>
            <person name="Kasahara H."/>
            <person name="Kiba T."/>
            <person name="Kim M.S."/>
            <person name="Koo N."/>
            <person name="Laohavisit A."/>
            <person name="Lee Y.H."/>
            <person name="Lumba S."/>
            <person name="McCourt P."/>
            <person name="Mortimer J.C."/>
            <person name="Mutuku J.M."/>
            <person name="Nomura T."/>
            <person name="Sasaki-Sekimoto Y."/>
            <person name="Seto Y."/>
            <person name="Wang Y."/>
            <person name="Wakatake T."/>
            <person name="Sakakibara H."/>
            <person name="Demura T."/>
            <person name="Yamaguchi S."/>
            <person name="Yoneyama K."/>
            <person name="Manabe R.I."/>
            <person name="Nelson D.C."/>
            <person name="Schulman A.H."/>
            <person name="Timko M.P."/>
            <person name="dePamphilis C.W."/>
            <person name="Choi D."/>
            <person name="Shirasu K."/>
        </authorList>
    </citation>
    <scope>NUCLEOTIDE SEQUENCE [LARGE SCALE GENOMIC DNA]</scope>
    <source>
        <strain evidence="11">cv. UVA1</strain>
    </source>
</reference>
<dbReference type="FunFam" id="1.10.10.60:FF:000351">
    <property type="entry name" value="Transcription factor GAMYB"/>
    <property type="match status" value="1"/>
</dbReference>
<comment type="caution">
    <text evidence="10">The sequence shown here is derived from an EMBL/GenBank/DDBJ whole genome shotgun (WGS) entry which is preliminary data.</text>
</comment>
<keyword evidence="6" id="KW-0539">Nucleus</keyword>
<organism evidence="10 11">
    <name type="scientific">Striga asiatica</name>
    <name type="common">Asiatic witchweed</name>
    <name type="synonym">Buchnera asiatica</name>
    <dbReference type="NCBI Taxonomy" id="4170"/>
    <lineage>
        <taxon>Eukaryota</taxon>
        <taxon>Viridiplantae</taxon>
        <taxon>Streptophyta</taxon>
        <taxon>Embryophyta</taxon>
        <taxon>Tracheophyta</taxon>
        <taxon>Spermatophyta</taxon>
        <taxon>Magnoliopsida</taxon>
        <taxon>eudicotyledons</taxon>
        <taxon>Gunneridae</taxon>
        <taxon>Pentapetalae</taxon>
        <taxon>asterids</taxon>
        <taxon>lamiids</taxon>
        <taxon>Lamiales</taxon>
        <taxon>Orobanchaceae</taxon>
        <taxon>Buchnereae</taxon>
        <taxon>Striga</taxon>
    </lineage>
</organism>
<feature type="domain" description="HTH myb-type" evidence="9">
    <location>
        <begin position="67"/>
        <end position="118"/>
    </location>
</feature>
<dbReference type="FunFam" id="1.10.10.60:FF:000060">
    <property type="entry name" value="MYB transcription factor"/>
    <property type="match status" value="1"/>
</dbReference>
<accession>A0A5A7P3L4</accession>
<protein>
    <submittedName>
        <fullName evidence="10">R2r3-myb transcription factor</fullName>
    </submittedName>
</protein>
<dbReference type="SMART" id="SM00717">
    <property type="entry name" value="SANT"/>
    <property type="match status" value="2"/>
</dbReference>
<dbReference type="EMBL" id="BKCP01001780">
    <property type="protein sequence ID" value="GER27396.1"/>
    <property type="molecule type" value="Genomic_DNA"/>
</dbReference>
<dbReference type="Pfam" id="PF00249">
    <property type="entry name" value="Myb_DNA-binding"/>
    <property type="match status" value="2"/>
</dbReference>
<keyword evidence="3" id="KW-0805">Transcription regulation</keyword>
<gene>
    <name evidence="10" type="ORF">STAS_03090</name>
</gene>
<evidence type="ECO:0000256" key="2">
    <source>
        <dbReference type="ARBA" id="ARBA00022737"/>
    </source>
</evidence>